<name>A0A0A2MA56_9FLAO</name>
<comment type="caution">
    <text evidence="1">The sequence shown here is derived from an EMBL/GenBank/DDBJ whole genome shotgun (WGS) entry which is preliminary data.</text>
</comment>
<evidence type="ECO:0000313" key="2">
    <source>
        <dbReference type="Proteomes" id="UP000030121"/>
    </source>
</evidence>
<dbReference type="EMBL" id="JRLW01000008">
    <property type="protein sequence ID" value="KGO89557.1"/>
    <property type="molecule type" value="Genomic_DNA"/>
</dbReference>
<dbReference type="AlphaFoldDB" id="A0A0A2MA56"/>
<reference evidence="1 2" key="1">
    <citation type="submission" date="2013-09" db="EMBL/GenBank/DDBJ databases">
        <authorList>
            <person name="Zeng Z."/>
            <person name="Chen C."/>
        </authorList>
    </citation>
    <scope>NUCLEOTIDE SEQUENCE [LARGE SCALE GENOMIC DNA]</scope>
    <source>
        <strain evidence="1 2">GH29-5</strain>
    </source>
</reference>
<dbReference type="eggNOG" id="ENOG5030R9J">
    <property type="taxonomic scope" value="Bacteria"/>
</dbReference>
<dbReference type="RefSeq" id="WP_026979355.1">
    <property type="nucleotide sequence ID" value="NZ_AUCZ01000003.1"/>
</dbReference>
<keyword evidence="2" id="KW-1185">Reference proteome</keyword>
<proteinExistence type="predicted"/>
<protein>
    <submittedName>
        <fullName evidence="1">Uncharacterized protein</fullName>
    </submittedName>
</protein>
<gene>
    <name evidence="1" type="ORF">Q764_07240</name>
</gene>
<accession>A0A0A2MA56</accession>
<dbReference type="Proteomes" id="UP000030121">
    <property type="component" value="Unassembled WGS sequence"/>
</dbReference>
<sequence>MTSNALQNNDVLRAMTKQELMNEFRIFGERTVRAEINNVIAKMRGIPLKEAKDQKAVRASEVEEIKKRFQ</sequence>
<dbReference type="OrthoDB" id="9960887at2"/>
<evidence type="ECO:0000313" key="1">
    <source>
        <dbReference type="EMBL" id="KGO89557.1"/>
    </source>
</evidence>
<organism evidence="1 2">
    <name type="scientific">Flavobacterium suncheonense GH29-5 = DSM 17707</name>
    <dbReference type="NCBI Taxonomy" id="1121899"/>
    <lineage>
        <taxon>Bacteria</taxon>
        <taxon>Pseudomonadati</taxon>
        <taxon>Bacteroidota</taxon>
        <taxon>Flavobacteriia</taxon>
        <taxon>Flavobacteriales</taxon>
        <taxon>Flavobacteriaceae</taxon>
        <taxon>Flavobacterium</taxon>
    </lineage>
</organism>